<evidence type="ECO:0008006" key="10">
    <source>
        <dbReference type="Google" id="ProtNLM"/>
    </source>
</evidence>
<feature type="transmembrane region" description="Helical" evidence="7">
    <location>
        <begin position="98"/>
        <end position="120"/>
    </location>
</feature>
<evidence type="ECO:0000256" key="7">
    <source>
        <dbReference type="SAM" id="Phobius"/>
    </source>
</evidence>
<dbReference type="PANTHER" id="PTHR20855:SF15">
    <property type="entry name" value="PROGESTIN AND ADIPOQ RECEPTOR FAMILY MEMBER 3"/>
    <property type="match status" value="1"/>
</dbReference>
<evidence type="ECO:0000256" key="4">
    <source>
        <dbReference type="ARBA" id="ARBA00022989"/>
    </source>
</evidence>
<keyword evidence="6" id="KW-0862">Zinc</keyword>
<evidence type="ECO:0000313" key="9">
    <source>
        <dbReference type="Proteomes" id="UP001608902"/>
    </source>
</evidence>
<comment type="caution">
    <text evidence="8">The sequence shown here is derived from an EMBL/GenBank/DDBJ whole genome shotgun (WGS) entry which is preliminary data.</text>
</comment>
<dbReference type="EMBL" id="JBGFUD010003342">
    <property type="protein sequence ID" value="MFH4978613.1"/>
    <property type="molecule type" value="Genomic_DNA"/>
</dbReference>
<keyword evidence="6" id="KW-0479">Metal-binding</keyword>
<feature type="binding site" evidence="6">
    <location>
        <position position="273"/>
    </location>
    <ligand>
        <name>Zn(2+)</name>
        <dbReference type="ChEBI" id="CHEBI:29105"/>
    </ligand>
</feature>
<keyword evidence="4 7" id="KW-1133">Transmembrane helix</keyword>
<keyword evidence="5 7" id="KW-0472">Membrane</keyword>
<accession>A0ABD6ENQ6</accession>
<protein>
    <recommendedName>
        <fullName evidence="10">Progestin and adipoQ receptor family member 3</fullName>
    </recommendedName>
</protein>
<evidence type="ECO:0000256" key="3">
    <source>
        <dbReference type="ARBA" id="ARBA00022692"/>
    </source>
</evidence>
<evidence type="ECO:0000256" key="2">
    <source>
        <dbReference type="ARBA" id="ARBA00007018"/>
    </source>
</evidence>
<dbReference type="AlphaFoldDB" id="A0ABD6ENQ6"/>
<dbReference type="Proteomes" id="UP001608902">
    <property type="component" value="Unassembled WGS sequence"/>
</dbReference>
<dbReference type="PANTHER" id="PTHR20855">
    <property type="entry name" value="ADIPOR/PROGESTIN RECEPTOR-RELATED"/>
    <property type="match status" value="1"/>
</dbReference>
<evidence type="ECO:0000256" key="5">
    <source>
        <dbReference type="ARBA" id="ARBA00023136"/>
    </source>
</evidence>
<proteinExistence type="inferred from homology"/>
<dbReference type="Pfam" id="PF03006">
    <property type="entry name" value="HlyIII"/>
    <property type="match status" value="1"/>
</dbReference>
<reference evidence="8 9" key="1">
    <citation type="submission" date="2024-08" db="EMBL/GenBank/DDBJ databases">
        <title>Gnathostoma spinigerum genome.</title>
        <authorList>
            <person name="Gonzalez-Bertolin B."/>
            <person name="Monzon S."/>
            <person name="Zaballos A."/>
            <person name="Jimenez P."/>
            <person name="Dekumyoy P."/>
            <person name="Varona S."/>
            <person name="Cuesta I."/>
            <person name="Sumanam S."/>
            <person name="Adisakwattana P."/>
            <person name="Gasser R.B."/>
            <person name="Hernandez-Gonzalez A."/>
            <person name="Young N.D."/>
            <person name="Perteguer M.J."/>
        </authorList>
    </citation>
    <scope>NUCLEOTIDE SEQUENCE [LARGE SCALE GENOMIC DNA]</scope>
    <source>
        <strain evidence="8">AL3</strain>
        <tissue evidence="8">Liver</tissue>
    </source>
</reference>
<feature type="transmembrane region" description="Helical" evidence="7">
    <location>
        <begin position="200"/>
        <end position="219"/>
    </location>
</feature>
<feature type="transmembrane region" description="Helical" evidence="7">
    <location>
        <begin position="264"/>
        <end position="283"/>
    </location>
</feature>
<evidence type="ECO:0000256" key="1">
    <source>
        <dbReference type="ARBA" id="ARBA00004141"/>
    </source>
</evidence>
<comment type="subcellular location">
    <subcellularLocation>
        <location evidence="1">Membrane</location>
        <topology evidence="1">Multi-pass membrane protein</topology>
    </subcellularLocation>
</comment>
<feature type="transmembrane region" description="Helical" evidence="7">
    <location>
        <begin position="231"/>
        <end position="252"/>
    </location>
</feature>
<dbReference type="InterPro" id="IPR004254">
    <property type="entry name" value="AdipoR/HlyIII-related"/>
</dbReference>
<comment type="similarity">
    <text evidence="2">Belongs to the ADIPOR family.</text>
</comment>
<dbReference type="GO" id="GO:0016020">
    <property type="term" value="C:membrane"/>
    <property type="evidence" value="ECO:0007669"/>
    <property type="project" value="UniProtKB-SubCell"/>
</dbReference>
<feature type="binding site" evidence="6">
    <location>
        <position position="269"/>
    </location>
    <ligand>
        <name>Zn(2+)</name>
        <dbReference type="ChEBI" id="CHEBI:29105"/>
    </ligand>
</feature>
<feature type="binding site" evidence="6">
    <location>
        <position position="118"/>
    </location>
    <ligand>
        <name>Zn(2+)</name>
        <dbReference type="ChEBI" id="CHEBI:29105"/>
    </ligand>
</feature>
<keyword evidence="3 7" id="KW-0812">Transmembrane</keyword>
<keyword evidence="9" id="KW-1185">Reference proteome</keyword>
<feature type="transmembrane region" description="Helical" evidence="7">
    <location>
        <begin position="161"/>
        <end position="179"/>
    </location>
</feature>
<sequence>MQLTTKLCADRSLLTDIQYELVTSRDLDEALWINEYVHTCYRPPNLPSLAYIRSLFQLNNETINIWSHLLGFLYFSWCQYEVNVLWLPYIEASQVDHFVMTLSILGAQICMFFSACYHTFGCASVIHRQRWLKLDIFGITAGLIAMYLIGIYTAFYCFEQLLNSYLSLLMALFVITAYIPSREEFLKSRVLGSRIGYLHLIYILVVLFGLCPTLHWISVHGGLSNEHVMDWLPSIGVLYLISAFAFLFYATLVPERFSPGTFDVIGCSHQWWHLLILFAMIYWNRSGLQLLTVLRTSPNFCQFTKVRLSRFNETM</sequence>
<organism evidence="8 9">
    <name type="scientific">Gnathostoma spinigerum</name>
    <dbReference type="NCBI Taxonomy" id="75299"/>
    <lineage>
        <taxon>Eukaryota</taxon>
        <taxon>Metazoa</taxon>
        <taxon>Ecdysozoa</taxon>
        <taxon>Nematoda</taxon>
        <taxon>Chromadorea</taxon>
        <taxon>Rhabditida</taxon>
        <taxon>Spirurina</taxon>
        <taxon>Gnathostomatomorpha</taxon>
        <taxon>Gnathostomatoidea</taxon>
        <taxon>Gnathostomatidae</taxon>
        <taxon>Gnathostoma</taxon>
    </lineage>
</organism>
<gene>
    <name evidence="8" type="ORF">AB6A40_005322</name>
</gene>
<name>A0ABD6ENQ6_9BILA</name>
<evidence type="ECO:0000256" key="6">
    <source>
        <dbReference type="PIRSR" id="PIRSR604254-1"/>
    </source>
</evidence>
<feature type="transmembrane region" description="Helical" evidence="7">
    <location>
        <begin position="132"/>
        <end position="155"/>
    </location>
</feature>
<evidence type="ECO:0000313" key="8">
    <source>
        <dbReference type="EMBL" id="MFH4978613.1"/>
    </source>
</evidence>